<evidence type="ECO:0000256" key="2">
    <source>
        <dbReference type="SAM" id="Coils"/>
    </source>
</evidence>
<sequence length="474" mass="53070">MARRRSGQRASYEIWPGFVDALTTLLLVIIFLLVVFVLAQFFLSQALSGRDAALEKLNQQVNELSDLLALERGTSAQLENEISQITIDLARTQEERDNVIIQLDTLNSRALSAEEDRDRLTILLKEQTEKATAAETALAATAEKLVVSEEVVRANLAELESLKRDIVSLEALRKKLETDVSDMAAKLQLSDEQLEELTSKLASSETEVGNLRDRSKELEARLAEETDRTVLAQKDIEEREIRLAELQTLYLQTQDKLTEEEALSAAAASQVALLNAQINSLRSELAKLNQALEASEAKDIEQQAQIADLGSRLNQALAQKVQELQQYRSEFFGKLREVLRNRPGISIVGDRFVFQSEVLFGEGQAQLGPQGRQDMAKFAATLLSISKDIPKDIDWILRVDGHTDSQPINTARFPSNWELSMARALSVTKFLIGQGIPANRLAPTGFGEFQPIDDREDEIGYLRNRRIELKLTER</sequence>
<evidence type="ECO:0000259" key="4">
    <source>
        <dbReference type="PROSITE" id="PS51123"/>
    </source>
</evidence>
<feature type="domain" description="OmpA-like" evidence="4">
    <location>
        <begin position="348"/>
        <end position="474"/>
    </location>
</feature>
<protein>
    <submittedName>
        <fullName evidence="5">Peptidoglycan -binding protein</fullName>
    </submittedName>
</protein>
<feature type="coiled-coil region" evidence="2">
    <location>
        <begin position="271"/>
        <end position="298"/>
    </location>
</feature>
<dbReference type="SUPFAM" id="SSF103088">
    <property type="entry name" value="OmpA-like"/>
    <property type="match status" value="1"/>
</dbReference>
<keyword evidence="3" id="KW-0812">Transmembrane</keyword>
<dbReference type="CDD" id="cd07185">
    <property type="entry name" value="OmpA_C-like"/>
    <property type="match status" value="1"/>
</dbReference>
<dbReference type="PANTHER" id="PTHR30329">
    <property type="entry name" value="STATOR ELEMENT OF FLAGELLAR MOTOR COMPLEX"/>
    <property type="match status" value="1"/>
</dbReference>
<dbReference type="SUPFAM" id="SSF57997">
    <property type="entry name" value="Tropomyosin"/>
    <property type="match status" value="1"/>
</dbReference>
<evidence type="ECO:0000313" key="5">
    <source>
        <dbReference type="EMBL" id="USG62679.1"/>
    </source>
</evidence>
<keyword evidence="1 3" id="KW-0472">Membrane</keyword>
<dbReference type="InterPro" id="IPR006665">
    <property type="entry name" value="OmpA-like"/>
</dbReference>
<evidence type="ECO:0000313" key="6">
    <source>
        <dbReference type="Proteomes" id="UP001056291"/>
    </source>
</evidence>
<organism evidence="5 6">
    <name type="scientific">Sneathiella marina</name>
    <dbReference type="NCBI Taxonomy" id="2950108"/>
    <lineage>
        <taxon>Bacteria</taxon>
        <taxon>Pseudomonadati</taxon>
        <taxon>Pseudomonadota</taxon>
        <taxon>Alphaproteobacteria</taxon>
        <taxon>Sneathiellales</taxon>
        <taxon>Sneathiellaceae</taxon>
        <taxon>Sneathiella</taxon>
    </lineage>
</organism>
<gene>
    <name evidence="5" type="ORF">NBZ79_06770</name>
</gene>
<feature type="transmembrane region" description="Helical" evidence="3">
    <location>
        <begin position="21"/>
        <end position="43"/>
    </location>
</feature>
<evidence type="ECO:0000256" key="3">
    <source>
        <dbReference type="SAM" id="Phobius"/>
    </source>
</evidence>
<keyword evidence="3" id="KW-1133">Transmembrane helix</keyword>
<name>A0ABY4W703_9PROT</name>
<accession>A0ABY4W703</accession>
<dbReference type="Gene3D" id="3.30.1330.60">
    <property type="entry name" value="OmpA-like domain"/>
    <property type="match status" value="1"/>
</dbReference>
<evidence type="ECO:0000256" key="1">
    <source>
        <dbReference type="PROSITE-ProRule" id="PRU00473"/>
    </source>
</evidence>
<dbReference type="EMBL" id="CP098747">
    <property type="protein sequence ID" value="USG62679.1"/>
    <property type="molecule type" value="Genomic_DNA"/>
</dbReference>
<proteinExistence type="predicted"/>
<dbReference type="Pfam" id="PF00691">
    <property type="entry name" value="OmpA"/>
    <property type="match status" value="1"/>
</dbReference>
<dbReference type="NCBIfam" id="NF006543">
    <property type="entry name" value="PRK09039.1-2"/>
    <property type="match status" value="1"/>
</dbReference>
<reference evidence="5" key="1">
    <citation type="submission" date="2022-06" db="EMBL/GenBank/DDBJ databases">
        <title>Sneathiella actinostolidae sp. nov., isolated from a sea anemonein the Western Pacific Ocean.</title>
        <authorList>
            <person name="Wei M.J."/>
        </authorList>
    </citation>
    <scope>NUCLEOTIDE SEQUENCE</scope>
    <source>
        <strain evidence="5">PHK-P5</strain>
    </source>
</reference>
<dbReference type="PROSITE" id="PS51123">
    <property type="entry name" value="OMPA_2"/>
    <property type="match status" value="1"/>
</dbReference>
<feature type="coiled-coil region" evidence="2">
    <location>
        <begin position="54"/>
        <end position="228"/>
    </location>
</feature>
<keyword evidence="6" id="KW-1185">Reference proteome</keyword>
<dbReference type="Proteomes" id="UP001056291">
    <property type="component" value="Chromosome"/>
</dbReference>
<dbReference type="RefSeq" id="WP_251936679.1">
    <property type="nucleotide sequence ID" value="NZ_CP098747.1"/>
</dbReference>
<keyword evidence="2" id="KW-0175">Coiled coil</keyword>
<dbReference type="InterPro" id="IPR050330">
    <property type="entry name" value="Bact_OuterMem_StrucFunc"/>
</dbReference>
<dbReference type="InterPro" id="IPR036737">
    <property type="entry name" value="OmpA-like_sf"/>
</dbReference>
<dbReference type="PANTHER" id="PTHR30329:SF21">
    <property type="entry name" value="LIPOPROTEIN YIAD-RELATED"/>
    <property type="match status" value="1"/>
</dbReference>